<dbReference type="InterPro" id="IPR027410">
    <property type="entry name" value="TCP-1-like_intermed_sf"/>
</dbReference>
<evidence type="ECO:0000313" key="3">
    <source>
        <dbReference type="Proteomes" id="UP000834106"/>
    </source>
</evidence>
<organism evidence="2 3">
    <name type="scientific">Fraxinus pennsylvanica</name>
    <dbReference type="NCBI Taxonomy" id="56036"/>
    <lineage>
        <taxon>Eukaryota</taxon>
        <taxon>Viridiplantae</taxon>
        <taxon>Streptophyta</taxon>
        <taxon>Embryophyta</taxon>
        <taxon>Tracheophyta</taxon>
        <taxon>Spermatophyta</taxon>
        <taxon>Magnoliopsida</taxon>
        <taxon>eudicotyledons</taxon>
        <taxon>Gunneridae</taxon>
        <taxon>Pentapetalae</taxon>
        <taxon>asterids</taxon>
        <taxon>lamiids</taxon>
        <taxon>Lamiales</taxon>
        <taxon>Oleaceae</taxon>
        <taxon>Oleeae</taxon>
        <taxon>Fraxinus</taxon>
    </lineage>
</organism>
<dbReference type="GO" id="GO:0005524">
    <property type="term" value="F:ATP binding"/>
    <property type="evidence" value="ECO:0007669"/>
    <property type="project" value="InterPro"/>
</dbReference>
<gene>
    <name evidence="2" type="ORF">FPE_LOCUS15514</name>
</gene>
<dbReference type="SUPFAM" id="SSF52540">
    <property type="entry name" value="P-loop containing nucleoside triphosphate hydrolases"/>
    <property type="match status" value="1"/>
</dbReference>
<name>A0AAD2DW37_9LAMI</name>
<dbReference type="AlphaFoldDB" id="A0AAD2DW37"/>
<dbReference type="Gene3D" id="3.30.260.10">
    <property type="entry name" value="TCP-1-like chaperonin intermediate domain"/>
    <property type="match status" value="1"/>
</dbReference>
<dbReference type="SUPFAM" id="SSF54849">
    <property type="entry name" value="GroEL-intermediate domain like"/>
    <property type="match status" value="1"/>
</dbReference>
<evidence type="ECO:0000256" key="1">
    <source>
        <dbReference type="SAM" id="MobiDB-lite"/>
    </source>
</evidence>
<dbReference type="InterPro" id="IPR027417">
    <property type="entry name" value="P-loop_NTPase"/>
</dbReference>
<feature type="region of interest" description="Disordered" evidence="1">
    <location>
        <begin position="42"/>
        <end position="61"/>
    </location>
</feature>
<evidence type="ECO:0000313" key="2">
    <source>
        <dbReference type="EMBL" id="CAI9768084.1"/>
    </source>
</evidence>
<dbReference type="PANTHER" id="PTHR46548">
    <property type="entry name" value="BAH AND TFIIS DOMAIN-CONTAINING PROTEIN-RELATED"/>
    <property type="match status" value="1"/>
</dbReference>
<accession>A0AAD2DW37</accession>
<dbReference type="PANTHER" id="PTHR46548:SF1">
    <property type="entry name" value="BAH AND TFIIS DOMAIN-CONTAINING PROTEIN-RELATED"/>
    <property type="match status" value="1"/>
</dbReference>
<dbReference type="Pfam" id="PF00118">
    <property type="entry name" value="Cpn60_TCP1"/>
    <property type="match status" value="1"/>
</dbReference>
<dbReference type="InterPro" id="IPR002423">
    <property type="entry name" value="Cpn60/GroEL/TCP-1"/>
</dbReference>
<reference evidence="2" key="1">
    <citation type="submission" date="2023-05" db="EMBL/GenBank/DDBJ databases">
        <authorList>
            <person name="Huff M."/>
        </authorList>
    </citation>
    <scope>NUCLEOTIDE SEQUENCE</scope>
</reference>
<proteinExistence type="predicted"/>
<dbReference type="EMBL" id="OU503044">
    <property type="protein sequence ID" value="CAI9768084.1"/>
    <property type="molecule type" value="Genomic_DNA"/>
</dbReference>
<protein>
    <submittedName>
        <fullName evidence="2">Uncharacterized protein</fullName>
    </submittedName>
</protein>
<feature type="compositionally biased region" description="Basic residues" evidence="1">
    <location>
        <begin position="43"/>
        <end position="59"/>
    </location>
</feature>
<dbReference type="Proteomes" id="UP000834106">
    <property type="component" value="Chromosome 9"/>
</dbReference>
<dbReference type="Gene3D" id="3.40.50.12240">
    <property type="match status" value="1"/>
</dbReference>
<sequence>MIGTGRARILESNSNFQPLLSSIDLFSPVWLIVAATGGFQKGRDRRRHRRTPRSKKSGGLHKASIKVVEILTAMAIPVELSDHDSLIKSTSTSLNSKVVSQYSSLLASLAVDAVLSVVDPAKPDLVDLKDIKIVKKLGIENTDLCNQQTQIDVLCFLFGCVNCEASVNLMNALIESCVKSSAANLFVSLEDDIGMNLFASVAIGDMSRFDLVSCTDSPERSAPIIDEIFTHDHAKSKLSPDSQIAGDRSLCSNVVDGDSKYPGIASNSSSENGLHISKHASLEHFSERRCSSSHANEDLLITECIEPLNLAYMDLRTSADPHGDISEKSSEMKSSASLMLSGLMEKMRDGVLGRRRQAEAAGVAVKEMKFCKLKLIGAPDTIKESRGLFSKTDHYLPIHREAPAFVEQATEQQILVTGIKVVDLLAPYQRGGKIGQFGGAG</sequence>
<keyword evidence="3" id="KW-1185">Reference proteome</keyword>